<dbReference type="OrthoDB" id="6280543at2"/>
<proteinExistence type="predicted"/>
<feature type="region of interest" description="Disordered" evidence="1">
    <location>
        <begin position="256"/>
        <end position="284"/>
    </location>
</feature>
<dbReference type="Gene3D" id="3.40.50.300">
    <property type="entry name" value="P-loop containing nucleotide triphosphate hydrolases"/>
    <property type="match status" value="1"/>
</dbReference>
<evidence type="ECO:0000313" key="4">
    <source>
        <dbReference type="Proteomes" id="UP000242849"/>
    </source>
</evidence>
<protein>
    <submittedName>
        <fullName evidence="3">Zona occludens toxin</fullName>
    </submittedName>
</protein>
<organism evidence="3 4">
    <name type="scientific">Pseudomonas anguilliseptica</name>
    <dbReference type="NCBI Taxonomy" id="53406"/>
    <lineage>
        <taxon>Bacteria</taxon>
        <taxon>Pseudomonadati</taxon>
        <taxon>Pseudomonadota</taxon>
        <taxon>Gammaproteobacteria</taxon>
        <taxon>Pseudomonadales</taxon>
        <taxon>Pseudomonadaceae</taxon>
        <taxon>Pseudomonas</taxon>
    </lineage>
</organism>
<feature type="compositionally biased region" description="Low complexity" evidence="1">
    <location>
        <begin position="263"/>
        <end position="281"/>
    </location>
</feature>
<dbReference type="AlphaFoldDB" id="A0A1H5EQ73"/>
<dbReference type="Proteomes" id="UP000242849">
    <property type="component" value="Unassembled WGS sequence"/>
</dbReference>
<dbReference type="InterPro" id="IPR008900">
    <property type="entry name" value="Zot_N"/>
</dbReference>
<dbReference type="EMBL" id="FNSC01000001">
    <property type="protein sequence ID" value="SED93114.1"/>
    <property type="molecule type" value="Genomic_DNA"/>
</dbReference>
<gene>
    <name evidence="3" type="ORF">SAMN05421553_3666</name>
</gene>
<dbReference type="InterPro" id="IPR027417">
    <property type="entry name" value="P-loop_NTPase"/>
</dbReference>
<evidence type="ECO:0000313" key="3">
    <source>
        <dbReference type="EMBL" id="SED93114.1"/>
    </source>
</evidence>
<evidence type="ECO:0000256" key="1">
    <source>
        <dbReference type="SAM" id="MobiDB-lite"/>
    </source>
</evidence>
<reference evidence="4" key="1">
    <citation type="submission" date="2016-10" db="EMBL/GenBank/DDBJ databases">
        <authorList>
            <person name="Varghese N."/>
            <person name="Submissions S."/>
        </authorList>
    </citation>
    <scope>NUCLEOTIDE SEQUENCE [LARGE SCALE GENOMIC DNA]</scope>
    <source>
        <strain evidence="4">DSM 12111</strain>
    </source>
</reference>
<accession>A0A1H5EQ73</accession>
<dbReference type="RefSeq" id="WP_090385368.1">
    <property type="nucleotide sequence ID" value="NZ_FNSC01000001.1"/>
</dbReference>
<name>A0A1H5EQ73_PSEAG</name>
<evidence type="ECO:0000259" key="2">
    <source>
        <dbReference type="Pfam" id="PF05707"/>
    </source>
</evidence>
<feature type="domain" description="Zona occludens toxin N-terminal" evidence="2">
    <location>
        <begin position="2"/>
        <end position="213"/>
    </location>
</feature>
<dbReference type="STRING" id="53406.SAMN05421553_3666"/>
<keyword evidence="4" id="KW-1185">Reference proteome</keyword>
<sequence>MSIKIHHGPNGSYKTSGALQDDAVPAIKEGRTIITNIRGFTLDRVYEVFPDCPKSTEVINLSMESTEDLEKLRRWFMWAPKGAFLIFDETQILFPKSWRDKDLEQFDFPGGIEKAKEADRPTGWLDGWTRHRHWNWDVVLTTPNIRYIRDDIRLTCEKAYLHANLALIGVKGRYKEAMHDAQENRPHSDGSSIVELKKISAATFKLYDSTSTGTVRDTAAGKNLLLSPKVLGLLGFIAALLYSIFAGDSASLFTDGLTHHQPQKPAAAPAQTPGQASAAPAGVATDDLADRQTDQPAYVATDAPGSHPFWKQTLVVKAAMTGYQNERGKEVVLFHVLSEDGSHFGQTGNDLRALGYRITVITPCYVELRRDGWSGVSMCKGTAPAQQEAQAATQPQQPEQLTAQQRFEKNAVRVTVIEDTSRDEKPFSN</sequence>
<dbReference type="Pfam" id="PF05707">
    <property type="entry name" value="Zot"/>
    <property type="match status" value="1"/>
</dbReference>